<dbReference type="EMBL" id="VPFL01000006">
    <property type="protein sequence ID" value="TXF12410.1"/>
    <property type="molecule type" value="Genomic_DNA"/>
</dbReference>
<sequence length="122" mass="13382">MNTQKPDPAGLVEADRPQRAVSIRRGSLYLPREMYDLYFAGAQTVALVAREDKILVIPLVPGSAGGLLVKTRNARGDRVVHAQEFFRENGFAEDFQQHVVLAQWSPEAAALVLSNLAKPQGV</sequence>
<proteinExistence type="predicted"/>
<reference evidence="1 2" key="1">
    <citation type="submission" date="2019-08" db="EMBL/GenBank/DDBJ databases">
        <title>Pelomicrobium methylotrophicum gen. nov., sp. nov. a moderately thermophilic, facultatively anaerobic, lithoautotrophic and methylotrophic bacterium isolated from a terrestrial mud volcano.</title>
        <authorList>
            <person name="Slobodkina G.B."/>
            <person name="Merkel A.Y."/>
            <person name="Slobodkin A.I."/>
        </authorList>
    </citation>
    <scope>NUCLEOTIDE SEQUENCE [LARGE SCALE GENOMIC DNA]</scope>
    <source>
        <strain evidence="1 2">SM250</strain>
    </source>
</reference>
<protein>
    <submittedName>
        <fullName evidence="1">Uncharacterized protein</fullName>
    </submittedName>
</protein>
<dbReference type="RefSeq" id="WP_147799278.1">
    <property type="nucleotide sequence ID" value="NZ_VPFL01000006.1"/>
</dbReference>
<dbReference type="OrthoDB" id="8081572at2"/>
<organism evidence="1 2">
    <name type="scientific">Pelomicrobium methylotrophicum</name>
    <dbReference type="NCBI Taxonomy" id="2602750"/>
    <lineage>
        <taxon>Bacteria</taxon>
        <taxon>Pseudomonadati</taxon>
        <taxon>Pseudomonadota</taxon>
        <taxon>Hydrogenophilia</taxon>
        <taxon>Hydrogenophilia incertae sedis</taxon>
        <taxon>Pelomicrobium</taxon>
    </lineage>
</organism>
<name>A0A5C7EUI5_9PROT</name>
<keyword evidence="2" id="KW-1185">Reference proteome</keyword>
<evidence type="ECO:0000313" key="2">
    <source>
        <dbReference type="Proteomes" id="UP000321201"/>
    </source>
</evidence>
<gene>
    <name evidence="1" type="ORF">FR698_06000</name>
</gene>
<comment type="caution">
    <text evidence="1">The sequence shown here is derived from an EMBL/GenBank/DDBJ whole genome shotgun (WGS) entry which is preliminary data.</text>
</comment>
<accession>A0A5C7EUI5</accession>
<dbReference type="InParanoid" id="A0A5C7EUI5"/>
<evidence type="ECO:0000313" key="1">
    <source>
        <dbReference type="EMBL" id="TXF12410.1"/>
    </source>
</evidence>
<dbReference type="AlphaFoldDB" id="A0A5C7EUI5"/>
<dbReference type="Proteomes" id="UP000321201">
    <property type="component" value="Unassembled WGS sequence"/>
</dbReference>